<evidence type="ECO:0000313" key="2">
    <source>
        <dbReference type="EMBL" id="PNX73619.1"/>
    </source>
</evidence>
<name>A0A2K3L517_TRIPR</name>
<accession>A0A2K3L517</accession>
<dbReference type="Proteomes" id="UP000236291">
    <property type="component" value="Unassembled WGS sequence"/>
</dbReference>
<dbReference type="CDD" id="cd06222">
    <property type="entry name" value="RNase_H_like"/>
    <property type="match status" value="1"/>
</dbReference>
<dbReference type="InterPro" id="IPR002156">
    <property type="entry name" value="RNaseH_domain"/>
</dbReference>
<proteinExistence type="predicted"/>
<protein>
    <recommendedName>
        <fullName evidence="1">RNase H type-1 domain-containing protein</fullName>
    </recommendedName>
</protein>
<feature type="non-terminal residue" evidence="2">
    <location>
        <position position="1"/>
    </location>
</feature>
<evidence type="ECO:0000259" key="1">
    <source>
        <dbReference type="Pfam" id="PF13456"/>
    </source>
</evidence>
<dbReference type="EMBL" id="ASHM01026297">
    <property type="protein sequence ID" value="PNX73619.1"/>
    <property type="molecule type" value="Genomic_DNA"/>
</dbReference>
<dbReference type="GO" id="GO:0003676">
    <property type="term" value="F:nucleic acid binding"/>
    <property type="evidence" value="ECO:0007669"/>
    <property type="project" value="InterPro"/>
</dbReference>
<reference evidence="2 4" key="2">
    <citation type="journal article" date="2017" name="Front. Plant Sci.">
        <title>Gene Classification and Mining of Molecular Markers Useful in Red Clover (Trifolium pratense) Breeding.</title>
        <authorList>
            <person name="Istvanek J."/>
            <person name="Dluhosova J."/>
            <person name="Dluhos P."/>
            <person name="Patkova L."/>
            <person name="Nedelnik J."/>
            <person name="Repkova J."/>
        </authorList>
    </citation>
    <scope>NUCLEOTIDE SEQUENCE [LARGE SCALE GENOMIC DNA]</scope>
    <source>
        <strain evidence="4">cv. Tatra</strain>
        <tissue evidence="2">Young leaves</tissue>
    </source>
</reference>
<dbReference type="EMBL" id="ASHM01010709">
    <property type="protein sequence ID" value="PNX92563.1"/>
    <property type="molecule type" value="Genomic_DNA"/>
</dbReference>
<dbReference type="PANTHER" id="PTHR47723">
    <property type="entry name" value="OS05G0353850 PROTEIN"/>
    <property type="match status" value="1"/>
</dbReference>
<dbReference type="Pfam" id="PF13456">
    <property type="entry name" value="RVT_3"/>
    <property type="match status" value="1"/>
</dbReference>
<dbReference type="AlphaFoldDB" id="A0A2K3L517"/>
<evidence type="ECO:0000313" key="4">
    <source>
        <dbReference type="Proteomes" id="UP000236291"/>
    </source>
</evidence>
<feature type="domain" description="RNase H type-1" evidence="1">
    <location>
        <begin position="139"/>
        <end position="190"/>
    </location>
</feature>
<dbReference type="GO" id="GO:0004523">
    <property type="term" value="F:RNA-DNA hybrid ribonuclease activity"/>
    <property type="evidence" value="ECO:0007669"/>
    <property type="project" value="InterPro"/>
</dbReference>
<dbReference type="InterPro" id="IPR053151">
    <property type="entry name" value="RNase_H-like"/>
</dbReference>
<reference evidence="2 4" key="1">
    <citation type="journal article" date="2014" name="Am. J. Bot.">
        <title>Genome assembly and annotation for red clover (Trifolium pratense; Fabaceae).</title>
        <authorList>
            <person name="Istvanek J."/>
            <person name="Jaros M."/>
            <person name="Krenek A."/>
            <person name="Repkova J."/>
        </authorList>
    </citation>
    <scope>NUCLEOTIDE SEQUENCE [LARGE SCALE GENOMIC DNA]</scope>
    <source>
        <strain evidence="4">cv. Tatra</strain>
        <tissue evidence="2">Young leaves</tissue>
    </source>
</reference>
<sequence length="194" mass="22203">RLKSFRSFEIFSTKGRDNVKDYANVYHEWDFPKLIPQLPPHMIEYIKACPPMPQISLKTPLLGRPHQMAPSLLLTLKILCCRFKVLQPKCFCLGVEVEMTRGILMTKFASKGNRDIAIPSNMVRQNRWTAPRAEMIKTNCDAAVARNNLNAVCGVITRDCEGNFSWTFTANLGKCDVLQAEMWAIYWGFKISKE</sequence>
<dbReference type="InterPro" id="IPR044730">
    <property type="entry name" value="RNase_H-like_dom_plant"/>
</dbReference>
<gene>
    <name evidence="3" type="ORF">L195_g015703</name>
    <name evidence="2" type="ORF">L195_g029522</name>
</gene>
<comment type="caution">
    <text evidence="2">The sequence shown here is derived from an EMBL/GenBank/DDBJ whole genome shotgun (WGS) entry which is preliminary data.</text>
</comment>
<dbReference type="PANTHER" id="PTHR47723:SF19">
    <property type="entry name" value="POLYNUCLEOTIDYL TRANSFERASE, RIBONUCLEASE H-LIKE SUPERFAMILY PROTEIN"/>
    <property type="match status" value="1"/>
</dbReference>
<evidence type="ECO:0000313" key="3">
    <source>
        <dbReference type="EMBL" id="PNX92563.1"/>
    </source>
</evidence>
<organism evidence="2 4">
    <name type="scientific">Trifolium pratense</name>
    <name type="common">Red clover</name>
    <dbReference type="NCBI Taxonomy" id="57577"/>
    <lineage>
        <taxon>Eukaryota</taxon>
        <taxon>Viridiplantae</taxon>
        <taxon>Streptophyta</taxon>
        <taxon>Embryophyta</taxon>
        <taxon>Tracheophyta</taxon>
        <taxon>Spermatophyta</taxon>
        <taxon>Magnoliopsida</taxon>
        <taxon>eudicotyledons</taxon>
        <taxon>Gunneridae</taxon>
        <taxon>Pentapetalae</taxon>
        <taxon>rosids</taxon>
        <taxon>fabids</taxon>
        <taxon>Fabales</taxon>
        <taxon>Fabaceae</taxon>
        <taxon>Papilionoideae</taxon>
        <taxon>50 kb inversion clade</taxon>
        <taxon>NPAAA clade</taxon>
        <taxon>Hologalegina</taxon>
        <taxon>IRL clade</taxon>
        <taxon>Trifolieae</taxon>
        <taxon>Trifolium</taxon>
    </lineage>
</organism>